<evidence type="ECO:0000313" key="2">
    <source>
        <dbReference type="EMBL" id="KIM27124.1"/>
    </source>
</evidence>
<protein>
    <submittedName>
        <fullName evidence="2">Uncharacterized protein</fullName>
    </submittedName>
</protein>
<feature type="compositionally biased region" description="Pro residues" evidence="1">
    <location>
        <begin position="348"/>
        <end position="358"/>
    </location>
</feature>
<feature type="compositionally biased region" description="Pro residues" evidence="1">
    <location>
        <begin position="386"/>
        <end position="397"/>
    </location>
</feature>
<organism evidence="2 3">
    <name type="scientific">Serendipita vermifera MAFF 305830</name>
    <dbReference type="NCBI Taxonomy" id="933852"/>
    <lineage>
        <taxon>Eukaryota</taxon>
        <taxon>Fungi</taxon>
        <taxon>Dikarya</taxon>
        <taxon>Basidiomycota</taxon>
        <taxon>Agaricomycotina</taxon>
        <taxon>Agaricomycetes</taxon>
        <taxon>Sebacinales</taxon>
        <taxon>Serendipitaceae</taxon>
        <taxon>Serendipita</taxon>
    </lineage>
</organism>
<dbReference type="Proteomes" id="UP000054097">
    <property type="component" value="Unassembled WGS sequence"/>
</dbReference>
<dbReference type="HOGENOM" id="CLU_577664_0_0_1"/>
<proteinExistence type="predicted"/>
<feature type="region of interest" description="Disordered" evidence="1">
    <location>
        <begin position="1"/>
        <end position="49"/>
    </location>
</feature>
<evidence type="ECO:0000256" key="1">
    <source>
        <dbReference type="SAM" id="MobiDB-lite"/>
    </source>
</evidence>
<reference evidence="2 3" key="1">
    <citation type="submission" date="2014-04" db="EMBL/GenBank/DDBJ databases">
        <authorList>
            <consortium name="DOE Joint Genome Institute"/>
            <person name="Kuo A."/>
            <person name="Zuccaro A."/>
            <person name="Kohler A."/>
            <person name="Nagy L.G."/>
            <person name="Floudas D."/>
            <person name="Copeland A."/>
            <person name="Barry K.W."/>
            <person name="Cichocki N."/>
            <person name="Veneault-Fourrey C."/>
            <person name="LaButti K."/>
            <person name="Lindquist E.A."/>
            <person name="Lipzen A."/>
            <person name="Lundell T."/>
            <person name="Morin E."/>
            <person name="Murat C."/>
            <person name="Sun H."/>
            <person name="Tunlid A."/>
            <person name="Henrissat B."/>
            <person name="Grigoriev I.V."/>
            <person name="Hibbett D.S."/>
            <person name="Martin F."/>
            <person name="Nordberg H.P."/>
            <person name="Cantor M.N."/>
            <person name="Hua S.X."/>
        </authorList>
    </citation>
    <scope>NUCLEOTIDE SEQUENCE [LARGE SCALE GENOMIC DNA]</scope>
    <source>
        <strain evidence="2 3">MAFF 305830</strain>
    </source>
</reference>
<sequence>MARGAFNHTSTDDSYHREDSKVADEPSRMPLASEPRPVETCQRDKIEELDERTRRIEAKANELAERLAREAARQVAKRASIERIEEALCQQELQLEHEEQRIQDELYAEPTSPQIPIRAPEPMSTSPKHAPAVTEPPISPACSTRGLDPPMSPARSALELEDHPPRSPAHSARGIDDDAPLQSPACSNRGLDEPFLSAGGTNHALKSPSKGFLSFGDNYGTGIMPKQSPSRLSAALPSVNFTFAGSGGGPGGFGGFGQSPTVRTNFRFGTSPTAGGFGFGAGPPPSATAGDTIGFGAASMADTGFGYGATSPPFGSVMNTGYLTTGGPSGRLEMADTQPPTQRVHTPAPEPESVPIPVHPEESPMVTVAPRRKKKKGAKHVKDTPTPAPEPTPTSPPPEERWASTPGPGPEQEQEPTPTPPVPEPETWPEPDPELDLLLAPPVAPMDVPPEELPTVTVSAKKKQKPVNCVGYA</sequence>
<dbReference type="EMBL" id="KN824301">
    <property type="protein sequence ID" value="KIM27124.1"/>
    <property type="molecule type" value="Genomic_DNA"/>
</dbReference>
<feature type="region of interest" description="Disordered" evidence="1">
    <location>
        <begin position="107"/>
        <end position="192"/>
    </location>
</feature>
<gene>
    <name evidence="2" type="ORF">M408DRAFT_330238</name>
</gene>
<feature type="compositionally biased region" description="Pro residues" evidence="1">
    <location>
        <begin position="417"/>
        <end position="426"/>
    </location>
</feature>
<feature type="compositionally biased region" description="Pro residues" evidence="1">
    <location>
        <begin position="442"/>
        <end position="452"/>
    </location>
</feature>
<reference evidence="3" key="2">
    <citation type="submission" date="2015-01" db="EMBL/GenBank/DDBJ databases">
        <title>Evolutionary Origins and Diversification of the Mycorrhizal Mutualists.</title>
        <authorList>
            <consortium name="DOE Joint Genome Institute"/>
            <consortium name="Mycorrhizal Genomics Consortium"/>
            <person name="Kohler A."/>
            <person name="Kuo A."/>
            <person name="Nagy L.G."/>
            <person name="Floudas D."/>
            <person name="Copeland A."/>
            <person name="Barry K.W."/>
            <person name="Cichocki N."/>
            <person name="Veneault-Fourrey C."/>
            <person name="LaButti K."/>
            <person name="Lindquist E.A."/>
            <person name="Lipzen A."/>
            <person name="Lundell T."/>
            <person name="Morin E."/>
            <person name="Murat C."/>
            <person name="Riley R."/>
            <person name="Ohm R."/>
            <person name="Sun H."/>
            <person name="Tunlid A."/>
            <person name="Henrissat B."/>
            <person name="Grigoriev I.V."/>
            <person name="Hibbett D.S."/>
            <person name="Martin F."/>
        </authorList>
    </citation>
    <scope>NUCLEOTIDE SEQUENCE [LARGE SCALE GENOMIC DNA]</scope>
    <source>
        <strain evidence="3">MAFF 305830</strain>
    </source>
</reference>
<feature type="region of interest" description="Disordered" evidence="1">
    <location>
        <begin position="325"/>
        <end position="473"/>
    </location>
</feature>
<keyword evidence="3" id="KW-1185">Reference proteome</keyword>
<name>A0A0C3B4M9_SERVB</name>
<accession>A0A0C3B4M9</accession>
<feature type="compositionally biased region" description="Basic and acidic residues" evidence="1">
    <location>
        <begin position="10"/>
        <end position="27"/>
    </location>
</feature>
<feature type="compositionally biased region" description="Basic residues" evidence="1">
    <location>
        <begin position="370"/>
        <end position="379"/>
    </location>
</feature>
<evidence type="ECO:0000313" key="3">
    <source>
        <dbReference type="Proteomes" id="UP000054097"/>
    </source>
</evidence>
<dbReference type="AlphaFoldDB" id="A0A0C3B4M9"/>